<evidence type="ECO:0000313" key="2">
    <source>
        <dbReference type="EMBL" id="MFC5458979.1"/>
    </source>
</evidence>
<keyword evidence="3" id="KW-1185">Reference proteome</keyword>
<dbReference type="Proteomes" id="UP001596050">
    <property type="component" value="Unassembled WGS sequence"/>
</dbReference>
<evidence type="ECO:0000313" key="3">
    <source>
        <dbReference type="Proteomes" id="UP001596050"/>
    </source>
</evidence>
<proteinExistence type="predicted"/>
<name>A0ABW0KZY3_9BURK</name>
<organism evidence="2 3">
    <name type="scientific">Massilia niabensis</name>
    <dbReference type="NCBI Taxonomy" id="544910"/>
    <lineage>
        <taxon>Bacteria</taxon>
        <taxon>Pseudomonadati</taxon>
        <taxon>Pseudomonadota</taxon>
        <taxon>Betaproteobacteria</taxon>
        <taxon>Burkholderiales</taxon>
        <taxon>Oxalobacteraceae</taxon>
        <taxon>Telluria group</taxon>
        <taxon>Massilia</taxon>
    </lineage>
</organism>
<dbReference type="EMBL" id="JBHSMU010000004">
    <property type="protein sequence ID" value="MFC5458979.1"/>
    <property type="molecule type" value="Genomic_DNA"/>
</dbReference>
<evidence type="ECO:0000256" key="1">
    <source>
        <dbReference type="SAM" id="MobiDB-lite"/>
    </source>
</evidence>
<sequence length="54" mass="6146">MSATTTNPPKHLVREYLARRSRDPQPPPSPEEIRRQLGWRISPPAELKLASEPS</sequence>
<gene>
    <name evidence="2" type="ORF">ACFPN5_04060</name>
</gene>
<accession>A0ABW0KZY3</accession>
<reference evidence="3" key="1">
    <citation type="journal article" date="2019" name="Int. J. Syst. Evol. Microbiol.">
        <title>The Global Catalogue of Microorganisms (GCM) 10K type strain sequencing project: providing services to taxonomists for standard genome sequencing and annotation.</title>
        <authorList>
            <consortium name="The Broad Institute Genomics Platform"/>
            <consortium name="The Broad Institute Genome Sequencing Center for Infectious Disease"/>
            <person name="Wu L."/>
            <person name="Ma J."/>
        </authorList>
    </citation>
    <scope>NUCLEOTIDE SEQUENCE [LARGE SCALE GENOMIC DNA]</scope>
    <source>
        <strain evidence="3">KACC 12649</strain>
    </source>
</reference>
<feature type="region of interest" description="Disordered" evidence="1">
    <location>
        <begin position="1"/>
        <end position="39"/>
    </location>
</feature>
<protein>
    <recommendedName>
        <fullName evidence="4">Transcriptional regulator</fullName>
    </recommendedName>
</protein>
<dbReference type="RefSeq" id="WP_379780363.1">
    <property type="nucleotide sequence ID" value="NZ_JBHSMU010000004.1"/>
</dbReference>
<comment type="caution">
    <text evidence="2">The sequence shown here is derived from an EMBL/GenBank/DDBJ whole genome shotgun (WGS) entry which is preliminary data.</text>
</comment>
<feature type="compositionally biased region" description="Basic and acidic residues" evidence="1">
    <location>
        <begin position="12"/>
        <end position="23"/>
    </location>
</feature>
<evidence type="ECO:0008006" key="4">
    <source>
        <dbReference type="Google" id="ProtNLM"/>
    </source>
</evidence>